<gene>
    <name evidence="1" type="ORF">K8V01_01920</name>
</gene>
<proteinExistence type="predicted"/>
<evidence type="ECO:0000313" key="1">
    <source>
        <dbReference type="EMBL" id="HJG85779.1"/>
    </source>
</evidence>
<dbReference type="AlphaFoldDB" id="A0A921SS40"/>
<dbReference type="RefSeq" id="WP_295368640.1">
    <property type="nucleotide sequence ID" value="NZ_DYUC01000016.1"/>
</dbReference>
<organism evidence="1 2">
    <name type="scientific">Pseudoflavonifractor capillosus</name>
    <dbReference type="NCBI Taxonomy" id="106588"/>
    <lineage>
        <taxon>Bacteria</taxon>
        <taxon>Bacillati</taxon>
        <taxon>Bacillota</taxon>
        <taxon>Clostridia</taxon>
        <taxon>Eubacteriales</taxon>
        <taxon>Oscillospiraceae</taxon>
        <taxon>Pseudoflavonifractor</taxon>
    </lineage>
</organism>
<protein>
    <submittedName>
        <fullName evidence="1">Uncharacterized protein</fullName>
    </submittedName>
</protein>
<evidence type="ECO:0000313" key="2">
    <source>
        <dbReference type="Proteomes" id="UP000760668"/>
    </source>
</evidence>
<comment type="caution">
    <text evidence="1">The sequence shown here is derived from an EMBL/GenBank/DDBJ whole genome shotgun (WGS) entry which is preliminary data.</text>
</comment>
<reference evidence="1" key="2">
    <citation type="submission" date="2021-09" db="EMBL/GenBank/DDBJ databases">
        <authorList>
            <person name="Gilroy R."/>
        </authorList>
    </citation>
    <scope>NUCLEOTIDE SEQUENCE</scope>
    <source>
        <strain evidence="1">CHK179-5677</strain>
    </source>
</reference>
<accession>A0A921SS40</accession>
<sequence>MEKIITIDGRSVPFRATAAIPRLYRIKFGRDIMQDMRDIQQAVEKAQAGEEPIPVKLLEVFENVAYLMARHADPDMEAHTVEDWLDGFDTFSIYEVFPELLELWRANNHSIAESKKKRIP</sequence>
<dbReference type="Proteomes" id="UP000760668">
    <property type="component" value="Unassembled WGS sequence"/>
</dbReference>
<reference evidence="1" key="1">
    <citation type="journal article" date="2021" name="PeerJ">
        <title>Extensive microbial diversity within the chicken gut microbiome revealed by metagenomics and culture.</title>
        <authorList>
            <person name="Gilroy R."/>
            <person name="Ravi A."/>
            <person name="Getino M."/>
            <person name="Pursley I."/>
            <person name="Horton D.L."/>
            <person name="Alikhan N.F."/>
            <person name="Baker D."/>
            <person name="Gharbi K."/>
            <person name="Hall N."/>
            <person name="Watson M."/>
            <person name="Adriaenssens E.M."/>
            <person name="Foster-Nyarko E."/>
            <person name="Jarju S."/>
            <person name="Secka A."/>
            <person name="Antonio M."/>
            <person name="Oren A."/>
            <person name="Chaudhuri R.R."/>
            <person name="La Ragione R."/>
            <person name="Hildebrand F."/>
            <person name="Pallen M.J."/>
        </authorList>
    </citation>
    <scope>NUCLEOTIDE SEQUENCE</scope>
    <source>
        <strain evidence="1">CHK179-5677</strain>
    </source>
</reference>
<dbReference type="EMBL" id="DYUC01000016">
    <property type="protein sequence ID" value="HJG85779.1"/>
    <property type="molecule type" value="Genomic_DNA"/>
</dbReference>
<name>A0A921SS40_9FIRM</name>